<dbReference type="InterPro" id="IPR000182">
    <property type="entry name" value="GNAT_dom"/>
</dbReference>
<proteinExistence type="predicted"/>
<dbReference type="EMBL" id="FOCE01000005">
    <property type="protein sequence ID" value="SEN50073.1"/>
    <property type="molecule type" value="Genomic_DNA"/>
</dbReference>
<keyword evidence="2" id="KW-0012">Acyltransferase</keyword>
<evidence type="ECO:0000256" key="1">
    <source>
        <dbReference type="ARBA" id="ARBA00022679"/>
    </source>
</evidence>
<evidence type="ECO:0000259" key="3">
    <source>
        <dbReference type="PROSITE" id="PS51186"/>
    </source>
</evidence>
<dbReference type="OrthoDB" id="281808at2"/>
<dbReference type="RefSeq" id="WP_091301319.1">
    <property type="nucleotide sequence ID" value="NZ_FOCE01000005.1"/>
</dbReference>
<dbReference type="STRING" id="933059.SAMN04488103_105228"/>
<organism evidence="4 5">
    <name type="scientific">Gemmobacter aquatilis</name>
    <dbReference type="NCBI Taxonomy" id="933059"/>
    <lineage>
        <taxon>Bacteria</taxon>
        <taxon>Pseudomonadati</taxon>
        <taxon>Pseudomonadota</taxon>
        <taxon>Alphaproteobacteria</taxon>
        <taxon>Rhodobacterales</taxon>
        <taxon>Paracoccaceae</taxon>
        <taxon>Gemmobacter</taxon>
    </lineage>
</organism>
<evidence type="ECO:0000256" key="2">
    <source>
        <dbReference type="ARBA" id="ARBA00023315"/>
    </source>
</evidence>
<dbReference type="CDD" id="cd04301">
    <property type="entry name" value="NAT_SF"/>
    <property type="match status" value="1"/>
</dbReference>
<dbReference type="InterPro" id="IPR016181">
    <property type="entry name" value="Acyl_CoA_acyltransferase"/>
</dbReference>
<dbReference type="Pfam" id="PF00583">
    <property type="entry name" value="Acetyltransf_1"/>
    <property type="match status" value="1"/>
</dbReference>
<dbReference type="InterPro" id="IPR050832">
    <property type="entry name" value="Bact_Acetyltransf"/>
</dbReference>
<evidence type="ECO:0000313" key="5">
    <source>
        <dbReference type="Proteomes" id="UP000198761"/>
    </source>
</evidence>
<sequence>MMPRRATAADCATVKAVIDAAFAPYAPLIGRNPAPMQADCAALIAAGAVWLCTDQAVMACTPQADSMELDILAVSPAAQGQGLGARLVAQCESLARQQGLPAVTLHTNAVMSGALRLYPKLGYAKTDCRVDQGFQRVFFRKTL</sequence>
<evidence type="ECO:0000313" key="4">
    <source>
        <dbReference type="EMBL" id="SEN50073.1"/>
    </source>
</evidence>
<dbReference type="PANTHER" id="PTHR43877">
    <property type="entry name" value="AMINOALKYLPHOSPHONATE N-ACETYLTRANSFERASE-RELATED-RELATED"/>
    <property type="match status" value="1"/>
</dbReference>
<dbReference type="Proteomes" id="UP000198761">
    <property type="component" value="Unassembled WGS sequence"/>
</dbReference>
<name>A0A1H8H1G0_9RHOB</name>
<keyword evidence="1 4" id="KW-0808">Transferase</keyword>
<gene>
    <name evidence="4" type="ORF">SAMN04488103_105228</name>
</gene>
<dbReference type="GO" id="GO:0016747">
    <property type="term" value="F:acyltransferase activity, transferring groups other than amino-acyl groups"/>
    <property type="evidence" value="ECO:0007669"/>
    <property type="project" value="InterPro"/>
</dbReference>
<dbReference type="PANTHER" id="PTHR43877:SF2">
    <property type="entry name" value="AMINOALKYLPHOSPHONATE N-ACETYLTRANSFERASE-RELATED"/>
    <property type="match status" value="1"/>
</dbReference>
<protein>
    <submittedName>
        <fullName evidence="4">Acetyltransferase (GNAT) family protein</fullName>
    </submittedName>
</protein>
<accession>A0A1H8H1G0</accession>
<feature type="domain" description="N-acetyltransferase" evidence="3">
    <location>
        <begin position="1"/>
        <end position="143"/>
    </location>
</feature>
<dbReference type="Gene3D" id="3.40.630.30">
    <property type="match status" value="1"/>
</dbReference>
<keyword evidence="5" id="KW-1185">Reference proteome</keyword>
<dbReference type="AlphaFoldDB" id="A0A1H8H1G0"/>
<reference evidence="4 5" key="1">
    <citation type="submission" date="2016-10" db="EMBL/GenBank/DDBJ databases">
        <authorList>
            <person name="de Groot N.N."/>
        </authorList>
    </citation>
    <scope>NUCLEOTIDE SEQUENCE [LARGE SCALE GENOMIC DNA]</scope>
    <source>
        <strain evidence="4 5">DSM 3857</strain>
    </source>
</reference>
<dbReference type="SUPFAM" id="SSF55729">
    <property type="entry name" value="Acyl-CoA N-acyltransferases (Nat)"/>
    <property type="match status" value="1"/>
</dbReference>
<dbReference type="PROSITE" id="PS51186">
    <property type="entry name" value="GNAT"/>
    <property type="match status" value="1"/>
</dbReference>